<feature type="compositionally biased region" description="Low complexity" evidence="1">
    <location>
        <begin position="145"/>
        <end position="157"/>
    </location>
</feature>
<protein>
    <submittedName>
        <fullName evidence="2">Uncharacterized protein</fullName>
    </submittedName>
</protein>
<feature type="compositionally biased region" description="Low complexity" evidence="1">
    <location>
        <begin position="180"/>
        <end position="191"/>
    </location>
</feature>
<feature type="region of interest" description="Disordered" evidence="1">
    <location>
        <begin position="40"/>
        <end position="81"/>
    </location>
</feature>
<dbReference type="EMBL" id="JARIHO010000008">
    <property type="protein sequence ID" value="KAJ7356853.1"/>
    <property type="molecule type" value="Genomic_DNA"/>
</dbReference>
<organism evidence="2 3">
    <name type="scientific">Mycena albidolilacea</name>
    <dbReference type="NCBI Taxonomy" id="1033008"/>
    <lineage>
        <taxon>Eukaryota</taxon>
        <taxon>Fungi</taxon>
        <taxon>Dikarya</taxon>
        <taxon>Basidiomycota</taxon>
        <taxon>Agaricomycotina</taxon>
        <taxon>Agaricomycetes</taxon>
        <taxon>Agaricomycetidae</taxon>
        <taxon>Agaricales</taxon>
        <taxon>Marasmiineae</taxon>
        <taxon>Mycenaceae</taxon>
        <taxon>Mycena</taxon>
    </lineage>
</organism>
<evidence type="ECO:0000313" key="3">
    <source>
        <dbReference type="Proteomes" id="UP001218218"/>
    </source>
</evidence>
<sequence length="201" mass="21785">MRWTPTCLQTLPLPTRVYCTLQCLGFDFQRYGIYLHPARPSEKTEAAPAPAPSQPAPKPAPAPAPATAQAPQPVGSEQPLPRHCRCPSCGSHSTQSNQWRGRSPAALERFLGRCRPTSAPAQPQLVPLIWRRGANHIRSFKAGPSNSASASNSTSAAKKTELQERGERELAEAIRMSLAESQPQPSPTTSESKGKVPRPHQ</sequence>
<feature type="compositionally biased region" description="Pro residues" evidence="1">
    <location>
        <begin position="49"/>
        <end position="64"/>
    </location>
</feature>
<evidence type="ECO:0000313" key="2">
    <source>
        <dbReference type="EMBL" id="KAJ7356853.1"/>
    </source>
</evidence>
<gene>
    <name evidence="2" type="ORF">DFH08DRAFT_467333</name>
</gene>
<feature type="compositionally biased region" description="Basic and acidic residues" evidence="1">
    <location>
        <begin position="158"/>
        <end position="172"/>
    </location>
</feature>
<proteinExistence type="predicted"/>
<comment type="caution">
    <text evidence="2">The sequence shown here is derived from an EMBL/GenBank/DDBJ whole genome shotgun (WGS) entry which is preliminary data.</text>
</comment>
<accession>A0AAD7EZU5</accession>
<evidence type="ECO:0000256" key="1">
    <source>
        <dbReference type="SAM" id="MobiDB-lite"/>
    </source>
</evidence>
<dbReference type="AlphaFoldDB" id="A0AAD7EZU5"/>
<reference evidence="2" key="1">
    <citation type="submission" date="2023-03" db="EMBL/GenBank/DDBJ databases">
        <title>Massive genome expansion in bonnet fungi (Mycena s.s.) driven by repeated elements and novel gene families across ecological guilds.</title>
        <authorList>
            <consortium name="Lawrence Berkeley National Laboratory"/>
            <person name="Harder C.B."/>
            <person name="Miyauchi S."/>
            <person name="Viragh M."/>
            <person name="Kuo A."/>
            <person name="Thoen E."/>
            <person name="Andreopoulos B."/>
            <person name="Lu D."/>
            <person name="Skrede I."/>
            <person name="Drula E."/>
            <person name="Henrissat B."/>
            <person name="Morin E."/>
            <person name="Kohler A."/>
            <person name="Barry K."/>
            <person name="LaButti K."/>
            <person name="Morin E."/>
            <person name="Salamov A."/>
            <person name="Lipzen A."/>
            <person name="Mereny Z."/>
            <person name="Hegedus B."/>
            <person name="Baldrian P."/>
            <person name="Stursova M."/>
            <person name="Weitz H."/>
            <person name="Taylor A."/>
            <person name="Grigoriev I.V."/>
            <person name="Nagy L.G."/>
            <person name="Martin F."/>
            <person name="Kauserud H."/>
        </authorList>
    </citation>
    <scope>NUCLEOTIDE SEQUENCE</scope>
    <source>
        <strain evidence="2">CBHHK002</strain>
    </source>
</reference>
<keyword evidence="3" id="KW-1185">Reference proteome</keyword>
<dbReference type="Proteomes" id="UP001218218">
    <property type="component" value="Unassembled WGS sequence"/>
</dbReference>
<name>A0AAD7EZU5_9AGAR</name>
<feature type="region of interest" description="Disordered" evidence="1">
    <location>
        <begin position="140"/>
        <end position="201"/>
    </location>
</feature>